<evidence type="ECO:0000313" key="2">
    <source>
        <dbReference type="Proteomes" id="UP000321310"/>
    </source>
</evidence>
<protein>
    <submittedName>
        <fullName evidence="1">Uncharacterized protein</fullName>
    </submittedName>
</protein>
<dbReference type="AlphaFoldDB" id="A0A5C7DZL5"/>
<dbReference type="Proteomes" id="UP000321310">
    <property type="component" value="Unassembled WGS sequence"/>
</dbReference>
<proteinExistence type="predicted"/>
<evidence type="ECO:0000313" key="1">
    <source>
        <dbReference type="EMBL" id="TXE84743.1"/>
    </source>
</evidence>
<organism evidence="1 2">
    <name type="scientific">Campylobacter peloridis</name>
    <dbReference type="NCBI Taxonomy" id="488546"/>
    <lineage>
        <taxon>Bacteria</taxon>
        <taxon>Pseudomonadati</taxon>
        <taxon>Campylobacterota</taxon>
        <taxon>Epsilonproteobacteria</taxon>
        <taxon>Campylobacterales</taxon>
        <taxon>Campylobacteraceae</taxon>
        <taxon>Campylobacter</taxon>
    </lineage>
</organism>
<sequence length="91" mass="10530">MNSLILLGKEKITNSVYQLVKINITGSIKKVLEIVLRDWEIRDTKFSVLIDNEYFVGNVDIDFNLLKLEKTNIIDFINNIIKVDRLGYVEG</sequence>
<gene>
    <name evidence="1" type="ORF">FPD46_00475</name>
</gene>
<accession>A0A5C7DZL5</accession>
<name>A0A5C7DZL5_9BACT</name>
<reference evidence="1 2" key="1">
    <citation type="submission" date="2019-07" db="EMBL/GenBank/DDBJ databases">
        <title>Rapid identification of Enteric Bacteria from Whole Genome Sequences (WGS) using Average Nucleotide Identity (ANI).</title>
        <authorList>
            <person name="Lane C."/>
        </authorList>
    </citation>
    <scope>NUCLEOTIDE SEQUENCE [LARGE SCALE GENOMIC DNA]</scope>
    <source>
        <strain evidence="1 2">2016D-0250</strain>
    </source>
</reference>
<dbReference type="RefSeq" id="WP_147574744.1">
    <property type="nucleotide sequence ID" value="NZ_VOWB01000008.1"/>
</dbReference>
<dbReference type="EMBL" id="VOWB01000008">
    <property type="protein sequence ID" value="TXE84743.1"/>
    <property type="molecule type" value="Genomic_DNA"/>
</dbReference>
<comment type="caution">
    <text evidence="1">The sequence shown here is derived from an EMBL/GenBank/DDBJ whole genome shotgun (WGS) entry which is preliminary data.</text>
</comment>